<evidence type="ECO:0000313" key="3">
    <source>
        <dbReference type="Proteomes" id="UP000289022"/>
    </source>
</evidence>
<proteinExistence type="predicted"/>
<comment type="caution">
    <text evidence="2">The sequence shown here is derived from an EMBL/GenBank/DDBJ whole genome shotgun (WGS) entry which is preliminary data.</text>
</comment>
<evidence type="ECO:0000313" key="2">
    <source>
        <dbReference type="EMBL" id="RVZ40035.1"/>
    </source>
</evidence>
<reference evidence="2 3" key="1">
    <citation type="submission" date="2018-11" db="EMBL/GenBank/DDBJ databases">
        <title>Genetic determinants and prediction of antibiotic resistance phenotypes in Helicobacter pylori.</title>
        <authorList>
            <person name="Wagner K."/>
        </authorList>
    </citation>
    <scope>NUCLEOTIDE SEQUENCE [LARGE SCALE GENOMIC DNA]</scope>
    <source>
        <strain evidence="2 3">ZH70</strain>
    </source>
</reference>
<feature type="signal peptide" evidence="1">
    <location>
        <begin position="1"/>
        <end position="20"/>
    </location>
</feature>
<dbReference type="Proteomes" id="UP000289022">
    <property type="component" value="Unassembled WGS sequence"/>
</dbReference>
<dbReference type="AlphaFoldDB" id="A0A438XQ64"/>
<gene>
    <name evidence="2" type="ORF">EC518_03710</name>
</gene>
<evidence type="ECO:0000256" key="1">
    <source>
        <dbReference type="SAM" id="SignalP"/>
    </source>
</evidence>
<accession>A0A438XQ64</accession>
<feature type="non-terminal residue" evidence="2">
    <location>
        <position position="111"/>
    </location>
</feature>
<dbReference type="EMBL" id="RJGP01000121">
    <property type="protein sequence ID" value="RVZ40035.1"/>
    <property type="molecule type" value="Genomic_DNA"/>
</dbReference>
<name>A0A438XQ64_HELPX</name>
<protein>
    <submittedName>
        <fullName evidence="2">TolC family protein</fullName>
    </submittedName>
</protein>
<feature type="chain" id="PRO_5019005967" evidence="1">
    <location>
        <begin position="21"/>
        <end position="111"/>
    </location>
</feature>
<keyword evidence="1" id="KW-0732">Signal</keyword>
<organism evidence="2 3">
    <name type="scientific">Helicobacter pylori</name>
    <name type="common">Campylobacter pylori</name>
    <dbReference type="NCBI Taxonomy" id="210"/>
    <lineage>
        <taxon>Bacteria</taxon>
        <taxon>Pseudomonadati</taxon>
        <taxon>Campylobacterota</taxon>
        <taxon>Epsilonproteobacteria</taxon>
        <taxon>Campylobacterales</taxon>
        <taxon>Helicobacteraceae</taxon>
        <taxon>Helicobacter</taxon>
    </lineage>
</organism>
<sequence>MNTIIRYASLWGLCVTLTLAQTPSKTPDEIKQILNNYSHKNLKLIDPPTSSLEATPSFLSSPKETATTINQEIAKYHEKSDKAALGLYELLKGATTNLSLQAQELSVKQAM</sequence>